<reference evidence="9 10" key="1">
    <citation type="journal article" date="2023" name="Nucleic Acids Res.">
        <title>The hologenome of Daphnia magna reveals possible DNA methylation and microbiome-mediated evolution of the host genome.</title>
        <authorList>
            <person name="Chaturvedi A."/>
            <person name="Li X."/>
            <person name="Dhandapani V."/>
            <person name="Marshall H."/>
            <person name="Kissane S."/>
            <person name="Cuenca-Cambronero M."/>
            <person name="Asole G."/>
            <person name="Calvet F."/>
            <person name="Ruiz-Romero M."/>
            <person name="Marangio P."/>
            <person name="Guigo R."/>
            <person name="Rago D."/>
            <person name="Mirbahai L."/>
            <person name="Eastwood N."/>
            <person name="Colbourne J.K."/>
            <person name="Zhou J."/>
            <person name="Mallon E."/>
            <person name="Orsini L."/>
        </authorList>
    </citation>
    <scope>NUCLEOTIDE SEQUENCE [LARGE SCALE GENOMIC DNA]</scope>
    <source>
        <strain evidence="9">LRV0_1</strain>
    </source>
</reference>
<keyword evidence="4" id="KW-1003">Cell membrane</keyword>
<evidence type="ECO:0000256" key="3">
    <source>
        <dbReference type="ARBA" id="ARBA00022448"/>
    </source>
</evidence>
<feature type="compositionally biased region" description="Basic residues" evidence="6">
    <location>
        <begin position="698"/>
        <end position="717"/>
    </location>
</feature>
<dbReference type="InterPro" id="IPR050086">
    <property type="entry name" value="MetN_ABC_transporter-like"/>
</dbReference>
<comment type="caution">
    <text evidence="9">The sequence shown here is derived from an EMBL/GenBank/DDBJ whole genome shotgun (WGS) entry which is preliminary data.</text>
</comment>
<dbReference type="PROSITE" id="PS00383">
    <property type="entry name" value="TYR_PHOSPHATASE_1"/>
    <property type="match status" value="1"/>
</dbReference>
<feature type="region of interest" description="Disordered" evidence="6">
    <location>
        <begin position="1028"/>
        <end position="1054"/>
    </location>
</feature>
<protein>
    <recommendedName>
        <fullName evidence="11">Dual specificity protein phosphatase</fullName>
    </recommendedName>
</protein>
<dbReference type="PROSITE" id="PS50056">
    <property type="entry name" value="TYR_PHOSPHATASE_2"/>
    <property type="match status" value="1"/>
</dbReference>
<dbReference type="InterPro" id="IPR016130">
    <property type="entry name" value="Tyr_Pase_AS"/>
</dbReference>
<feature type="compositionally biased region" description="Basic and acidic residues" evidence="6">
    <location>
        <begin position="718"/>
        <end position="732"/>
    </location>
</feature>
<dbReference type="PANTHER" id="PTHR43166">
    <property type="entry name" value="AMINO ACID IMPORT ATP-BINDING PROTEIN"/>
    <property type="match status" value="1"/>
</dbReference>
<dbReference type="Pfam" id="PF22785">
    <property type="entry name" value="Tc-R-P"/>
    <property type="match status" value="1"/>
</dbReference>
<evidence type="ECO:0000256" key="5">
    <source>
        <dbReference type="ARBA" id="ARBA00023136"/>
    </source>
</evidence>
<keyword evidence="3" id="KW-0813">Transport</keyword>
<evidence type="ECO:0000256" key="1">
    <source>
        <dbReference type="ARBA" id="ARBA00004202"/>
    </source>
</evidence>
<proteinExistence type="inferred from homology"/>
<accession>A0ABR0B8S5</accession>
<dbReference type="PROSITE" id="PS50893">
    <property type="entry name" value="ABC_TRANSPORTER_2"/>
    <property type="match status" value="1"/>
</dbReference>
<sequence>MVTPSPPSFRRGRRPAIYDVVVAGADGAVGVLRFDASNPKAIKGFRELAAVAPRVDALAPGSITTQFPQTFSVQGAGGDACKVPVTVAGGLGAGDVCVVRLTNADGSYVDYSALGVTNPSLNLNAPRPGGNLVVGGRGLGFVALRPRASARFLYAVGGDDGTSGGVLGSVEAASVDPYGAFGAFALATSSLARPRAFAGTVALGRYVYVIGGRGPAGTEATVERALALSPREVPRPDAVDIALHRQSRRRVAPERSDLLKLPANGTLRYAPTLTWLPPVDRAGAPLPDVTGYRIYRTAVDGLPGTETLLATVAGTSFVDDGTQPLGAAVPVRLGALGPFATLASLGTPREALGVAAAFDPNAAGKAYVYALFGKTAAGLTPATYEFLPLTVTPGGHQTPAAAWTAGTQNLGLGRYGLGAFVAGSEVLASIPSGDRYIYAGAGLGAGDLPVNDFRAGKIGANGELTVVDVLSDPNGTNANYGALAVNGQLFMIGGGSAAPSGGARSGAITTAPQLANNAWNAGALNLIRARASFGLAQESAFVFAGGRTDEPSVASKTTDCSDPLRRLHAAPPLVGGGRVAAVAPVNGLSLRRCRHRRRRRPPFANRAFVLLATVDYTAPPGDGTLAGDPRLQGRTTDWKLRTQQLTAGPLRVPAPADGALPVVRRYRAADRLSEDDRRGDGRRERLRGDDGDEERLRGRPRGRGRVRPRTGRHRRRTPRELHGAEPHGVRRRRVPGDHAHVGYRLEFPAHRGAAAACIGVKHSMTDPIVHLRSFSLKYRRKTVLASIDLDVFRGEPHVLIGPVAAGKSSLLRSLAGLHADDATIGGTALIAGTPISEVNRGLIVGQRAATLMGSLRDCLAPREAGGAGVSLSQRNARAEEALERFGLRHLAGDLDTPVLALSAVDARLVLLAHFAAAAPPVLALDEPTAGMSHADVFRYCAAVRLVAQRIPLVVATHHQITARELGGTISLLAGGRIVESRATAAFFEAPLTETGRQYVRTGSCPSPSPDAPLEEVDPELRARFPELFGPVVPSSSSPPAPQKRRPASLQTPAPPFTTAELAQAFEAPSHPPPAAATPTKRQISRGTALVPRLHPIWVHEERPPATTAAARFGGCRRPGLLAPLAEDLWDLREAGVDVLISLEAEHDLATAEVEAASIEHRSAPFADMHAPAAHDMIDLCITLDGLFAAGKSVCVHCRAGLGRTGTVLAAYLLWKGHSVDEALQKIRAKEPKFVSTETQERFLRALAEAIGDAH</sequence>
<name>A0ABR0B8S5_9CRUS</name>
<evidence type="ECO:0000256" key="2">
    <source>
        <dbReference type="ARBA" id="ARBA00005417"/>
    </source>
</evidence>
<dbReference type="SUPFAM" id="SSF52540">
    <property type="entry name" value="P-loop containing nucleoside triphosphate hydrolases"/>
    <property type="match status" value="1"/>
</dbReference>
<evidence type="ECO:0000256" key="4">
    <source>
        <dbReference type="ARBA" id="ARBA00022475"/>
    </source>
</evidence>
<dbReference type="Proteomes" id="UP001234178">
    <property type="component" value="Unassembled WGS sequence"/>
</dbReference>
<evidence type="ECO:0000259" key="8">
    <source>
        <dbReference type="PROSITE" id="PS50893"/>
    </source>
</evidence>
<feature type="domain" description="Tyrosine specific protein phosphatases" evidence="7">
    <location>
        <begin position="1174"/>
        <end position="1241"/>
    </location>
</feature>
<dbReference type="EMBL" id="JAOYFB010000041">
    <property type="protein sequence ID" value="KAK4044982.1"/>
    <property type="molecule type" value="Genomic_DNA"/>
</dbReference>
<evidence type="ECO:0008006" key="11">
    <source>
        <dbReference type="Google" id="ProtNLM"/>
    </source>
</evidence>
<dbReference type="Gene3D" id="3.40.50.300">
    <property type="entry name" value="P-loop containing nucleotide triphosphate hydrolases"/>
    <property type="match status" value="1"/>
</dbReference>
<feature type="domain" description="ABC transporter" evidence="8">
    <location>
        <begin position="769"/>
        <end position="999"/>
    </location>
</feature>
<dbReference type="Pfam" id="PF00005">
    <property type="entry name" value="ABC_tran"/>
    <property type="match status" value="1"/>
</dbReference>
<evidence type="ECO:0000313" key="10">
    <source>
        <dbReference type="Proteomes" id="UP001234178"/>
    </source>
</evidence>
<keyword evidence="10" id="KW-1185">Reference proteome</keyword>
<dbReference type="InterPro" id="IPR027417">
    <property type="entry name" value="P-loop_NTPase"/>
</dbReference>
<evidence type="ECO:0000259" key="7">
    <source>
        <dbReference type="PROSITE" id="PS50056"/>
    </source>
</evidence>
<dbReference type="InterPro" id="IPR029021">
    <property type="entry name" value="Prot-tyrosine_phosphatase-like"/>
</dbReference>
<comment type="similarity">
    <text evidence="2">Belongs to the ABC transporter superfamily.</text>
</comment>
<dbReference type="PANTHER" id="PTHR43166:SF9">
    <property type="entry name" value="GLUTAMATE_ASPARTATE IMPORT ATP-BINDING PROTEIN GLTL"/>
    <property type="match status" value="1"/>
</dbReference>
<dbReference type="SMART" id="SM00404">
    <property type="entry name" value="PTPc_motif"/>
    <property type="match status" value="1"/>
</dbReference>
<dbReference type="InterPro" id="IPR000387">
    <property type="entry name" value="Tyr_Pase_dom"/>
</dbReference>
<dbReference type="Gene3D" id="3.90.190.10">
    <property type="entry name" value="Protein tyrosine phosphatase superfamily"/>
    <property type="match status" value="1"/>
</dbReference>
<dbReference type="InterPro" id="IPR003439">
    <property type="entry name" value="ABC_transporter-like_ATP-bd"/>
</dbReference>
<evidence type="ECO:0000313" key="9">
    <source>
        <dbReference type="EMBL" id="KAK4044982.1"/>
    </source>
</evidence>
<gene>
    <name evidence="9" type="ORF">OUZ56_032388</name>
</gene>
<dbReference type="SUPFAM" id="SSF52799">
    <property type="entry name" value="(Phosphotyrosine protein) phosphatases II"/>
    <property type="match status" value="1"/>
</dbReference>
<feature type="region of interest" description="Disordered" evidence="6">
    <location>
        <begin position="672"/>
        <end position="732"/>
    </location>
</feature>
<keyword evidence="5" id="KW-0472">Membrane</keyword>
<organism evidence="9 10">
    <name type="scientific">Daphnia magna</name>
    <dbReference type="NCBI Taxonomy" id="35525"/>
    <lineage>
        <taxon>Eukaryota</taxon>
        <taxon>Metazoa</taxon>
        <taxon>Ecdysozoa</taxon>
        <taxon>Arthropoda</taxon>
        <taxon>Crustacea</taxon>
        <taxon>Branchiopoda</taxon>
        <taxon>Diplostraca</taxon>
        <taxon>Cladocera</taxon>
        <taxon>Anomopoda</taxon>
        <taxon>Daphniidae</taxon>
        <taxon>Daphnia</taxon>
    </lineage>
</organism>
<evidence type="ECO:0000256" key="6">
    <source>
        <dbReference type="SAM" id="MobiDB-lite"/>
    </source>
</evidence>
<feature type="compositionally biased region" description="Basic and acidic residues" evidence="6">
    <location>
        <begin position="672"/>
        <end position="697"/>
    </location>
</feature>
<comment type="subcellular location">
    <subcellularLocation>
        <location evidence="1">Cell membrane</location>
        <topology evidence="1">Peripheral membrane protein</topology>
    </subcellularLocation>
</comment>
<dbReference type="InterPro" id="IPR003595">
    <property type="entry name" value="Tyr_Pase_cat"/>
</dbReference>